<dbReference type="EMBL" id="ABWK02000025">
    <property type="protein sequence ID" value="EEX67793.1"/>
    <property type="molecule type" value="Genomic_DNA"/>
</dbReference>
<name>C9KQL7_9FIRM</name>
<dbReference type="STRING" id="500635.MITSMUL_05536"/>
<evidence type="ECO:0000313" key="2">
    <source>
        <dbReference type="Proteomes" id="UP000003671"/>
    </source>
</evidence>
<comment type="caution">
    <text evidence="1">The sequence shown here is derived from an EMBL/GenBank/DDBJ whole genome shotgun (WGS) entry which is preliminary data.</text>
</comment>
<sequence>MMSAFLLNIINKLTDMDVLCGEARGRNRYNIGTVKKSRNPDTKKRGAYHDEVWFTDIHS</sequence>
<protein>
    <submittedName>
        <fullName evidence="1">Uncharacterized protein</fullName>
    </submittedName>
</protein>
<dbReference type="HOGENOM" id="CLU_2955492_0_0_9"/>
<organism evidence="1 2">
    <name type="scientific">Mitsuokella multacida DSM 20544</name>
    <dbReference type="NCBI Taxonomy" id="500635"/>
    <lineage>
        <taxon>Bacteria</taxon>
        <taxon>Bacillati</taxon>
        <taxon>Bacillota</taxon>
        <taxon>Negativicutes</taxon>
        <taxon>Selenomonadales</taxon>
        <taxon>Selenomonadaceae</taxon>
        <taxon>Mitsuokella</taxon>
    </lineage>
</organism>
<reference evidence="1" key="1">
    <citation type="submission" date="2009-09" db="EMBL/GenBank/DDBJ databases">
        <authorList>
            <person name="Weinstock G."/>
            <person name="Sodergren E."/>
            <person name="Clifton S."/>
            <person name="Fulton L."/>
            <person name="Fulton B."/>
            <person name="Courtney L."/>
            <person name="Fronick C."/>
            <person name="Harrison M."/>
            <person name="Strong C."/>
            <person name="Farmer C."/>
            <person name="Delahaunty K."/>
            <person name="Markovic C."/>
            <person name="Hall O."/>
            <person name="Minx P."/>
            <person name="Tomlinson C."/>
            <person name="Mitreva M."/>
            <person name="Nelson J."/>
            <person name="Hou S."/>
            <person name="Wollam A."/>
            <person name="Pepin K.H."/>
            <person name="Johnson M."/>
            <person name="Bhonagiri V."/>
            <person name="Nash W.E."/>
            <person name="Warren W."/>
            <person name="Chinwalla A."/>
            <person name="Mardis E.R."/>
            <person name="Wilson R.K."/>
        </authorList>
    </citation>
    <scope>NUCLEOTIDE SEQUENCE [LARGE SCALE GENOMIC DNA]</scope>
    <source>
        <strain evidence="1">DSM 20544</strain>
    </source>
</reference>
<gene>
    <name evidence="1" type="ORF">MITSMUL_05536</name>
</gene>
<evidence type="ECO:0000313" key="1">
    <source>
        <dbReference type="EMBL" id="EEX67793.1"/>
    </source>
</evidence>
<accession>C9KQL7</accession>
<dbReference type="AlphaFoldDB" id="C9KQL7"/>
<dbReference type="Proteomes" id="UP000003671">
    <property type="component" value="Unassembled WGS sequence"/>
</dbReference>
<keyword evidence="2" id="KW-1185">Reference proteome</keyword>
<proteinExistence type="predicted"/>